<comment type="caution">
    <text evidence="2">The sequence shown here is derived from an EMBL/GenBank/DDBJ whole genome shotgun (WGS) entry which is preliminary data.</text>
</comment>
<dbReference type="RefSeq" id="WP_054873615.1">
    <property type="nucleotide sequence ID" value="NZ_LKET01000016.1"/>
</dbReference>
<reference evidence="2 3" key="1">
    <citation type="submission" date="2015-09" db="EMBL/GenBank/DDBJ databases">
        <title>Genome sequence of Oxobacter pfennigii DSM 3222.</title>
        <authorList>
            <person name="Poehlein A."/>
            <person name="Bengelsdorf F.R."/>
            <person name="Schiel-Bengelsdorf B."/>
            <person name="Duerre P."/>
            <person name="Daniel R."/>
        </authorList>
    </citation>
    <scope>NUCLEOTIDE SEQUENCE [LARGE SCALE GENOMIC DNA]</scope>
    <source>
        <strain evidence="2 3">DSM 3222</strain>
    </source>
</reference>
<proteinExistence type="predicted"/>
<dbReference type="Pfam" id="PF11706">
    <property type="entry name" value="zf-CGNR"/>
    <property type="match status" value="1"/>
</dbReference>
<dbReference type="STRING" id="36849.OXPF_04840"/>
<dbReference type="InterPro" id="IPR010852">
    <property type="entry name" value="ABATE"/>
</dbReference>
<dbReference type="SUPFAM" id="SSF160904">
    <property type="entry name" value="Jann2411-like"/>
    <property type="match status" value="1"/>
</dbReference>
<keyword evidence="3" id="KW-1185">Reference proteome</keyword>
<dbReference type="InterPro" id="IPR023286">
    <property type="entry name" value="ABATE_dom_sf"/>
</dbReference>
<accession>A0A0P8YG43</accession>
<dbReference type="OrthoDB" id="123307at2"/>
<evidence type="ECO:0000313" key="3">
    <source>
        <dbReference type="Proteomes" id="UP000050326"/>
    </source>
</evidence>
<organism evidence="2 3">
    <name type="scientific">Oxobacter pfennigii</name>
    <dbReference type="NCBI Taxonomy" id="36849"/>
    <lineage>
        <taxon>Bacteria</taxon>
        <taxon>Bacillati</taxon>
        <taxon>Bacillota</taxon>
        <taxon>Clostridia</taxon>
        <taxon>Eubacteriales</taxon>
        <taxon>Clostridiaceae</taxon>
        <taxon>Oxobacter</taxon>
    </lineage>
</organism>
<protein>
    <submittedName>
        <fullName evidence="2">CGNR zinc finger</fullName>
    </submittedName>
</protein>
<dbReference type="Proteomes" id="UP000050326">
    <property type="component" value="Unassembled WGS sequence"/>
</dbReference>
<dbReference type="EMBL" id="LKET01000016">
    <property type="protein sequence ID" value="KPU46004.1"/>
    <property type="molecule type" value="Genomic_DNA"/>
</dbReference>
<dbReference type="InterPro" id="IPR021005">
    <property type="entry name" value="Znf_CGNR"/>
</dbReference>
<evidence type="ECO:0000313" key="2">
    <source>
        <dbReference type="EMBL" id="KPU46004.1"/>
    </source>
</evidence>
<sequence length="180" mass="21526">MDFLCLEFVNSSWYITHKLFNDPLRNNDWLLSFADKWNIKSLSAPTEAELKRLIDMRKHLAEIFAKIAGGEKLLNDDIEFINGYMSCVSFFRVLNVDKENRKLYEEPLVHGWKWFMAEIAASFSRLYSSQYVNNLRICQNPECGWFFIDESKKKNRKWCDDTCASLMKVRRFRQRQKEKI</sequence>
<evidence type="ECO:0000259" key="1">
    <source>
        <dbReference type="Pfam" id="PF11706"/>
    </source>
</evidence>
<feature type="domain" description="Zinc finger CGNR" evidence="1">
    <location>
        <begin position="135"/>
        <end position="176"/>
    </location>
</feature>
<dbReference type="PANTHER" id="PTHR35525:SF3">
    <property type="entry name" value="BLL6575 PROTEIN"/>
    <property type="match status" value="1"/>
</dbReference>
<dbReference type="Gene3D" id="1.10.3300.10">
    <property type="entry name" value="Jann2411-like domain"/>
    <property type="match status" value="1"/>
</dbReference>
<gene>
    <name evidence="2" type="ORF">OXPF_04840</name>
</gene>
<dbReference type="PANTHER" id="PTHR35525">
    <property type="entry name" value="BLL6575 PROTEIN"/>
    <property type="match status" value="1"/>
</dbReference>
<name>A0A0P8YG43_9CLOT</name>
<dbReference type="AlphaFoldDB" id="A0A0P8YG43"/>